<dbReference type="PANTHER" id="PTHR30502:SF0">
    <property type="entry name" value="PHOSPHOENOLPYRUVATE CARBOXYLASE FAMILY PROTEIN"/>
    <property type="match status" value="1"/>
</dbReference>
<accession>A0A382DD82</accession>
<keyword evidence="3" id="KW-0456">Lyase</keyword>
<comment type="similarity">
    <text evidence="1">Belongs to the HpcH/HpaI aldolase family.</text>
</comment>
<evidence type="ECO:0000256" key="2">
    <source>
        <dbReference type="ARBA" id="ARBA00022723"/>
    </source>
</evidence>
<dbReference type="InterPro" id="IPR005000">
    <property type="entry name" value="Aldolase/citrate-lyase_domain"/>
</dbReference>
<dbReference type="EMBL" id="UINC01038761">
    <property type="protein sequence ID" value="SVB36225.1"/>
    <property type="molecule type" value="Genomic_DNA"/>
</dbReference>
<dbReference type="InterPro" id="IPR015813">
    <property type="entry name" value="Pyrv/PenolPyrv_kinase-like_dom"/>
</dbReference>
<dbReference type="GO" id="GO:0016832">
    <property type="term" value="F:aldehyde-lyase activity"/>
    <property type="evidence" value="ECO:0007669"/>
    <property type="project" value="TreeGrafter"/>
</dbReference>
<evidence type="ECO:0000313" key="5">
    <source>
        <dbReference type="EMBL" id="SVB36225.1"/>
    </source>
</evidence>
<keyword evidence="2" id="KW-0479">Metal-binding</keyword>
<protein>
    <recommendedName>
        <fullName evidence="4">HpcH/HpaI aldolase/citrate lyase domain-containing protein</fullName>
    </recommendedName>
</protein>
<gene>
    <name evidence="5" type="ORF">METZ01_LOCUS189079</name>
</gene>
<dbReference type="GO" id="GO:0046872">
    <property type="term" value="F:metal ion binding"/>
    <property type="evidence" value="ECO:0007669"/>
    <property type="project" value="UniProtKB-KW"/>
</dbReference>
<proteinExistence type="inferred from homology"/>
<evidence type="ECO:0000259" key="4">
    <source>
        <dbReference type="Pfam" id="PF03328"/>
    </source>
</evidence>
<dbReference type="InterPro" id="IPR050251">
    <property type="entry name" value="HpcH-HpaI_aldolase"/>
</dbReference>
<dbReference type="GO" id="GO:0005737">
    <property type="term" value="C:cytoplasm"/>
    <property type="evidence" value="ECO:0007669"/>
    <property type="project" value="TreeGrafter"/>
</dbReference>
<dbReference type="SUPFAM" id="SSF51621">
    <property type="entry name" value="Phosphoenolpyruvate/pyruvate domain"/>
    <property type="match status" value="1"/>
</dbReference>
<dbReference type="Gene3D" id="3.20.20.60">
    <property type="entry name" value="Phosphoenolpyruvate-binding domains"/>
    <property type="match status" value="1"/>
</dbReference>
<evidence type="ECO:0000256" key="1">
    <source>
        <dbReference type="ARBA" id="ARBA00005568"/>
    </source>
</evidence>
<dbReference type="AlphaFoldDB" id="A0A382DD82"/>
<reference evidence="5" key="1">
    <citation type="submission" date="2018-05" db="EMBL/GenBank/DDBJ databases">
        <authorList>
            <person name="Lanie J.A."/>
            <person name="Ng W.-L."/>
            <person name="Kazmierczak K.M."/>
            <person name="Andrzejewski T.M."/>
            <person name="Davidsen T.M."/>
            <person name="Wayne K.J."/>
            <person name="Tettelin H."/>
            <person name="Glass J.I."/>
            <person name="Rusch D."/>
            <person name="Podicherti R."/>
            <person name="Tsui H.-C.T."/>
            <person name="Winkler M.E."/>
        </authorList>
    </citation>
    <scope>NUCLEOTIDE SEQUENCE</scope>
</reference>
<dbReference type="Pfam" id="PF03328">
    <property type="entry name" value="HpcH_HpaI"/>
    <property type="match status" value="1"/>
</dbReference>
<feature type="domain" description="HpcH/HpaI aldolase/citrate lyase" evidence="4">
    <location>
        <begin position="66"/>
        <end position="296"/>
    </location>
</feature>
<dbReference type="InterPro" id="IPR040442">
    <property type="entry name" value="Pyrv_kinase-like_dom_sf"/>
</dbReference>
<evidence type="ECO:0000256" key="3">
    <source>
        <dbReference type="ARBA" id="ARBA00023239"/>
    </source>
</evidence>
<organism evidence="5">
    <name type="scientific">marine metagenome</name>
    <dbReference type="NCBI Taxonomy" id="408172"/>
    <lineage>
        <taxon>unclassified sequences</taxon>
        <taxon>metagenomes</taxon>
        <taxon>ecological metagenomes</taxon>
    </lineage>
</organism>
<name>A0A382DD82_9ZZZZ</name>
<sequence length="320" mass="33858">MHLSVERKGIMLNRLFFLVVTTLAVAVLGAIVSAQTDGHLSAVVNKLSRGERVYGVSTYDLSLENARSLARADIDYVYVDMEHGPMDFTALQRFLLGMIDKRAIAETGSLAAKVTPLARIAPYGRESAAWAVKQALDIGLMGLIFPSIETPEQARAAVQAMRYPQRRNSPYPQPTGLRGSGAAIGSWLWGLSGADYTQRADTWPLNPDGDLVALMMIESTQGVRNAAAIAAVPGVAGVYVGPSDLSNSLGVARSAPEVEEAIQTIVDVCVMQGIACGITASATDMPRRIEQGFTILGAGRAGGGLTAGNAEAVRVGRSER</sequence>
<dbReference type="PANTHER" id="PTHR30502">
    <property type="entry name" value="2-KETO-3-DEOXY-L-RHAMNONATE ALDOLASE"/>
    <property type="match status" value="1"/>
</dbReference>